<organism evidence="2">
    <name type="scientific">uncultured organism</name>
    <dbReference type="NCBI Taxonomy" id="155900"/>
    <lineage>
        <taxon>unclassified sequences</taxon>
        <taxon>environmental samples</taxon>
    </lineage>
</organism>
<feature type="transmembrane region" description="Helical" evidence="1">
    <location>
        <begin position="109"/>
        <end position="131"/>
    </location>
</feature>
<gene>
    <name evidence="2" type="ORF">FLSS-24_0020</name>
</gene>
<dbReference type="AlphaFoldDB" id="M1PW47"/>
<evidence type="ECO:0000256" key="1">
    <source>
        <dbReference type="SAM" id="Phobius"/>
    </source>
</evidence>
<keyword evidence="1" id="KW-0472">Membrane</keyword>
<dbReference type="Pfam" id="PF07155">
    <property type="entry name" value="ECF-ribofla_trS"/>
    <property type="match status" value="1"/>
</dbReference>
<dbReference type="EMBL" id="JX684090">
    <property type="protein sequence ID" value="AGF93389.1"/>
    <property type="molecule type" value="Genomic_DNA"/>
</dbReference>
<dbReference type="NCBIfam" id="TIGR04518">
    <property type="entry name" value="ECF_S_folT_fam"/>
    <property type="match status" value="1"/>
</dbReference>
<protein>
    <recommendedName>
        <fullName evidence="3">Signal transduction histidine kinase, LytS</fullName>
    </recommendedName>
</protein>
<dbReference type="InterPro" id="IPR009825">
    <property type="entry name" value="ECF_substrate-spec-like"/>
</dbReference>
<evidence type="ECO:0000313" key="2">
    <source>
        <dbReference type="EMBL" id="AGF93389.1"/>
    </source>
</evidence>
<evidence type="ECO:0008006" key="3">
    <source>
        <dbReference type="Google" id="ProtNLM"/>
    </source>
</evidence>
<proteinExistence type="predicted"/>
<dbReference type="Gene3D" id="1.10.1760.20">
    <property type="match status" value="1"/>
</dbReference>
<feature type="transmembrane region" description="Helical" evidence="1">
    <location>
        <begin position="44"/>
        <end position="73"/>
    </location>
</feature>
<keyword evidence="1" id="KW-0812">Transmembrane</keyword>
<sequence length="180" mass="19672">MASFSTRKLVYMSFLTALSIILTRILSIRIAIGGVEGIRIGIGGLPAIFTGVIFGPLAGGIVGAVADVLGYIINPMGAYMPHFTFTAFLTGFIPGAVVFYIFRKKRNIWIFLLAVGIGQTVSSVILVPVFLNNLFGIPFEATVIPRIITQAINIPLYSYLMKLLLEYKILRITENIKSIN</sequence>
<dbReference type="GO" id="GO:0016020">
    <property type="term" value="C:membrane"/>
    <property type="evidence" value="ECO:0007669"/>
    <property type="project" value="InterPro"/>
</dbReference>
<feature type="transmembrane region" description="Helical" evidence="1">
    <location>
        <begin position="143"/>
        <end position="161"/>
    </location>
</feature>
<keyword evidence="1" id="KW-1133">Transmembrane helix</keyword>
<feature type="transmembrane region" description="Helical" evidence="1">
    <location>
        <begin position="79"/>
        <end position="102"/>
    </location>
</feature>
<reference evidence="2" key="1">
    <citation type="journal article" date="2013" name="Syst. Appl. Microbiol.">
        <title>New insights into the archaeal diversity of a hypersaline microbial mat obtained by a metagenomic approach.</title>
        <authorList>
            <person name="Lopez-Lopez A."/>
            <person name="Richter M."/>
            <person name="Pena A."/>
            <person name="Tamames J."/>
            <person name="Rossello-Mora R."/>
        </authorList>
    </citation>
    <scope>NUCLEOTIDE SEQUENCE</scope>
</reference>
<name>M1PW47_9ZZZZ</name>
<dbReference type="InterPro" id="IPR030949">
    <property type="entry name" value="ECF_S_folate_fam"/>
</dbReference>
<feature type="transmembrane region" description="Helical" evidence="1">
    <location>
        <begin position="12"/>
        <end position="32"/>
    </location>
</feature>
<accession>M1PW47</accession>